<dbReference type="EMBL" id="JACHEM010000023">
    <property type="protein sequence ID" value="MBB6439507.1"/>
    <property type="molecule type" value="Genomic_DNA"/>
</dbReference>
<evidence type="ECO:0000313" key="3">
    <source>
        <dbReference type="EMBL" id="MBB6439507.1"/>
    </source>
</evidence>
<proteinExistence type="predicted"/>
<gene>
    <name evidence="3" type="ORF">HNQ79_006019</name>
</gene>
<keyword evidence="1 3" id="KW-0413">Isomerase</keyword>
<evidence type="ECO:0000259" key="2">
    <source>
        <dbReference type="Pfam" id="PF01361"/>
    </source>
</evidence>
<dbReference type="Pfam" id="PF01361">
    <property type="entry name" value="Tautomerase"/>
    <property type="match status" value="1"/>
</dbReference>
<accession>A0A7X0HNB2</accession>
<dbReference type="EC" id="5.3.2.6" evidence="3"/>
<dbReference type="RefSeq" id="WP_185036054.1">
    <property type="nucleotide sequence ID" value="NZ_JACHEM010000023.1"/>
</dbReference>
<dbReference type="InterPro" id="IPR014347">
    <property type="entry name" value="Tautomerase/MIF_sf"/>
</dbReference>
<sequence length="77" mass="8672">MPHLTIKHFPKNFTPAQERELAHALTTLIAEHFGTPPGAVSISTEAVDPKEWRTSVYAPEIQGRRATLLKYPDYAQE</sequence>
<organism evidence="3 4">
    <name type="scientific">Streptomyces candidus</name>
    <dbReference type="NCBI Taxonomy" id="67283"/>
    <lineage>
        <taxon>Bacteria</taxon>
        <taxon>Bacillati</taxon>
        <taxon>Actinomycetota</taxon>
        <taxon>Actinomycetes</taxon>
        <taxon>Kitasatosporales</taxon>
        <taxon>Streptomycetaceae</taxon>
        <taxon>Streptomyces</taxon>
    </lineage>
</organism>
<dbReference type="InterPro" id="IPR004370">
    <property type="entry name" value="4-OT-like_dom"/>
</dbReference>
<evidence type="ECO:0000256" key="1">
    <source>
        <dbReference type="ARBA" id="ARBA00023235"/>
    </source>
</evidence>
<keyword evidence="4" id="KW-1185">Reference proteome</keyword>
<dbReference type="AlphaFoldDB" id="A0A7X0HNB2"/>
<name>A0A7X0HNB2_9ACTN</name>
<dbReference type="Proteomes" id="UP000540423">
    <property type="component" value="Unassembled WGS sequence"/>
</dbReference>
<comment type="caution">
    <text evidence="3">The sequence shown here is derived from an EMBL/GenBank/DDBJ whole genome shotgun (WGS) entry which is preliminary data.</text>
</comment>
<evidence type="ECO:0000313" key="4">
    <source>
        <dbReference type="Proteomes" id="UP000540423"/>
    </source>
</evidence>
<dbReference type="SUPFAM" id="SSF55331">
    <property type="entry name" value="Tautomerase/MIF"/>
    <property type="match status" value="1"/>
</dbReference>
<reference evidence="3 4" key="1">
    <citation type="submission" date="2020-08" db="EMBL/GenBank/DDBJ databases">
        <title>Genomic Encyclopedia of Type Strains, Phase IV (KMG-IV): sequencing the most valuable type-strain genomes for metagenomic binning, comparative biology and taxonomic classification.</title>
        <authorList>
            <person name="Goeker M."/>
        </authorList>
    </citation>
    <scope>NUCLEOTIDE SEQUENCE [LARGE SCALE GENOMIC DNA]</scope>
    <source>
        <strain evidence="3 4">DSM 40141</strain>
    </source>
</reference>
<dbReference type="GO" id="GO:0016853">
    <property type="term" value="F:isomerase activity"/>
    <property type="evidence" value="ECO:0007669"/>
    <property type="project" value="UniProtKB-KW"/>
</dbReference>
<feature type="domain" description="4-oxalocrotonate tautomerase-like" evidence="2">
    <location>
        <begin position="2"/>
        <end position="52"/>
    </location>
</feature>
<protein>
    <submittedName>
        <fullName evidence="3">4-oxalocrotonate tautomerase</fullName>
        <ecNumber evidence="3">5.3.2.6</ecNumber>
    </submittedName>
</protein>
<dbReference type="Gene3D" id="3.30.429.10">
    <property type="entry name" value="Macrophage Migration Inhibitory Factor"/>
    <property type="match status" value="1"/>
</dbReference>